<protein>
    <recommendedName>
        <fullName evidence="5">Spindle pole body component</fullName>
    </recommendedName>
</protein>
<dbReference type="Gene3D" id="1.20.120.1900">
    <property type="entry name" value="Gamma-tubulin complex, C-terminal domain"/>
    <property type="match status" value="1"/>
</dbReference>
<dbReference type="InterPro" id="IPR041470">
    <property type="entry name" value="GCP_N"/>
</dbReference>
<keyword evidence="10" id="KW-1185">Reference proteome</keyword>
<evidence type="ECO:0000259" key="7">
    <source>
        <dbReference type="Pfam" id="PF04130"/>
    </source>
</evidence>
<evidence type="ECO:0000256" key="2">
    <source>
        <dbReference type="ARBA" id="ARBA00022490"/>
    </source>
</evidence>
<keyword evidence="4 5" id="KW-0206">Cytoskeleton</keyword>
<dbReference type="Pfam" id="PF04130">
    <property type="entry name" value="GCP_C_terminal"/>
    <property type="match status" value="1"/>
</dbReference>
<organism evidence="9 10">
    <name type="scientific">Cladobotryum mycophilum</name>
    <dbReference type="NCBI Taxonomy" id="491253"/>
    <lineage>
        <taxon>Eukaryota</taxon>
        <taxon>Fungi</taxon>
        <taxon>Dikarya</taxon>
        <taxon>Ascomycota</taxon>
        <taxon>Pezizomycotina</taxon>
        <taxon>Sordariomycetes</taxon>
        <taxon>Hypocreomycetidae</taxon>
        <taxon>Hypocreales</taxon>
        <taxon>Hypocreaceae</taxon>
        <taxon>Cladobotryum</taxon>
    </lineage>
</organism>
<gene>
    <name evidence="9" type="ORF">PT974_00831</name>
</gene>
<reference evidence="9 10" key="1">
    <citation type="submission" date="2024-01" db="EMBL/GenBank/DDBJ databases">
        <title>Complete genome of Cladobotryum mycophilum ATHUM6906.</title>
        <authorList>
            <person name="Christinaki A.C."/>
            <person name="Myridakis A.I."/>
            <person name="Kouvelis V.N."/>
        </authorList>
    </citation>
    <scope>NUCLEOTIDE SEQUENCE [LARGE SCALE GENOMIC DNA]</scope>
    <source>
        <strain evidence="9 10">ATHUM6906</strain>
    </source>
</reference>
<evidence type="ECO:0000256" key="4">
    <source>
        <dbReference type="ARBA" id="ARBA00023212"/>
    </source>
</evidence>
<proteinExistence type="inferred from homology"/>
<feature type="domain" description="Gamma tubulin complex component C-terminal" evidence="7">
    <location>
        <begin position="594"/>
        <end position="936"/>
    </location>
</feature>
<name>A0ABR0T255_9HYPO</name>
<feature type="compositionally biased region" description="Acidic residues" evidence="6">
    <location>
        <begin position="100"/>
        <end position="109"/>
    </location>
</feature>
<feature type="region of interest" description="Disordered" evidence="6">
    <location>
        <begin position="63"/>
        <end position="112"/>
    </location>
</feature>
<feature type="domain" description="Gamma tubulin complex component protein N-terminal" evidence="8">
    <location>
        <begin position="181"/>
        <end position="490"/>
    </location>
</feature>
<comment type="caution">
    <text evidence="9">The sequence shown here is derived from an EMBL/GenBank/DDBJ whole genome shotgun (WGS) entry which is preliminary data.</text>
</comment>
<dbReference type="InterPro" id="IPR042241">
    <property type="entry name" value="GCP_C_sf"/>
</dbReference>
<evidence type="ECO:0000259" key="8">
    <source>
        <dbReference type="Pfam" id="PF17681"/>
    </source>
</evidence>
<dbReference type="Proteomes" id="UP001338125">
    <property type="component" value="Unassembled WGS sequence"/>
</dbReference>
<dbReference type="InterPro" id="IPR040457">
    <property type="entry name" value="GCP_C"/>
</dbReference>
<feature type="compositionally biased region" description="Acidic residues" evidence="6">
    <location>
        <begin position="79"/>
        <end position="88"/>
    </location>
</feature>
<dbReference type="InterPro" id="IPR007259">
    <property type="entry name" value="GCP"/>
</dbReference>
<evidence type="ECO:0000256" key="6">
    <source>
        <dbReference type="SAM" id="MobiDB-lite"/>
    </source>
</evidence>
<dbReference type="EMBL" id="JAVFKD010000001">
    <property type="protein sequence ID" value="KAK5998452.1"/>
    <property type="molecule type" value="Genomic_DNA"/>
</dbReference>
<comment type="similarity">
    <text evidence="1 5">Belongs to the TUBGCP family.</text>
</comment>
<evidence type="ECO:0000256" key="5">
    <source>
        <dbReference type="RuleBase" id="RU363050"/>
    </source>
</evidence>
<accession>A0ABR0T255</accession>
<sequence>MANKVDEADVFALPDFWQTSKLLEHIEADATSHFSFFTKDITSDDLNTDSTLIAIPSTAPSQHGFFQFPGHEAGADAPTVEEDEEEQSPPESEHPASIPESDDETEDASDMWINPVIPVDLVPVIRTWDSFTTGKPITTNEPMFLSEAGPTAYDALLCSESDPLGLENAGVPIIDIKTYLSSLLALALGGESVLFAREESQNLKPTLPMMRVSGYSADVLLGLENQCQTCSAALADLHRFVQFAYSTHPSRCGVALASTVSQIIQVVQEWVATSGRNPRSILQLQSTINAVLAILSPFQSLTSQLHRGLSDEDILTLVFRQSYAVDNNEEYLRQIMREVLRRVSGPWIEFLEEWIGTRREEGLPLTKTNVGESKGFVKVQAKVFMDDFGRETEEVDFSLDQEKVPRFMPDDVTDTIFETGRNLRFIRSFHPDHPLAQPGLISSSRPPKAEWLYEWDAILRLESRVDEYRKSLLEAIQSSRHESSNSALDVSLPSEPNAVFQFNLFGFDQLDLEERIQASIEQFSQPIGNAETEDPLGKIVRDRLSGTHKPGIELSNSTPHWSLLPVLSFGSIASAQAQVVNKEALRLLFTAHGLRDHLRLQREFQLLGNGNFWGVMGLRLGGRDSWPPASSELRLALMGILAESYEAKTGLKPDISQGAFNGSSELPGDMSFAVRDLSDEEIDKCMNPDSLEALDFLRLSYTTPPQLTCIITPMSLMQYDRIFKLLLRVLRMLFVVDQLFRDVVMSWRWEDAGDIVYRFVRESQHFVSSIAAYFLDTGVAVPWKMFEERLDKIQASLDRPDSSSDELQSPDRLRELHSLVIDRILLSLFLRQRQQPVLKLLEDIFNTVLQFAKYVRLQSLGRGAEVEDSQGPTTLYKEFRKEVKVFITVCRGLGEKARRTGDKRLEQDRSLREQFGTGDDSMIAQLLAKLDMFDYYLKR</sequence>
<evidence type="ECO:0000313" key="10">
    <source>
        <dbReference type="Proteomes" id="UP001338125"/>
    </source>
</evidence>
<evidence type="ECO:0000313" key="9">
    <source>
        <dbReference type="EMBL" id="KAK5998452.1"/>
    </source>
</evidence>
<evidence type="ECO:0000256" key="3">
    <source>
        <dbReference type="ARBA" id="ARBA00022701"/>
    </source>
</evidence>
<evidence type="ECO:0000256" key="1">
    <source>
        <dbReference type="ARBA" id="ARBA00010337"/>
    </source>
</evidence>
<comment type="subcellular location">
    <subcellularLocation>
        <location evidence="5">Cytoplasm</location>
        <location evidence="5">Cytoskeleton</location>
        <location evidence="5">Microtubule organizing center</location>
    </subcellularLocation>
</comment>
<dbReference type="PANTHER" id="PTHR19302">
    <property type="entry name" value="GAMMA TUBULIN COMPLEX PROTEIN"/>
    <property type="match status" value="1"/>
</dbReference>
<keyword evidence="2 5" id="KW-0963">Cytoplasm</keyword>
<dbReference type="PANTHER" id="PTHR19302:SF70">
    <property type="entry name" value="GAMMA-TUBULIN COMPLEX COMPONENT 6"/>
    <property type="match status" value="1"/>
</dbReference>
<keyword evidence="3 5" id="KW-0493">Microtubule</keyword>
<dbReference type="Pfam" id="PF17681">
    <property type="entry name" value="GCP_N_terminal"/>
    <property type="match status" value="1"/>
</dbReference>